<dbReference type="AlphaFoldDB" id="A0A2P4YIF1"/>
<gene>
    <name evidence="1" type="ORF">PHPALM_5048</name>
</gene>
<dbReference type="EMBL" id="NCKW01002505">
    <property type="protein sequence ID" value="POM77553.1"/>
    <property type="molecule type" value="Genomic_DNA"/>
</dbReference>
<proteinExistence type="predicted"/>
<keyword evidence="2" id="KW-1185">Reference proteome</keyword>
<dbReference type="OrthoDB" id="128282at2759"/>
<reference evidence="1 2" key="1">
    <citation type="journal article" date="2017" name="Genome Biol. Evol.">
        <title>Phytophthora megakarya and P. palmivora, closely related causal agents of cacao black pod rot, underwent increases in genome sizes and gene numbers by different mechanisms.</title>
        <authorList>
            <person name="Ali S.S."/>
            <person name="Shao J."/>
            <person name="Lary D.J."/>
            <person name="Kronmiller B."/>
            <person name="Shen D."/>
            <person name="Strem M.D."/>
            <person name="Amoako-Attah I."/>
            <person name="Akrofi A.Y."/>
            <person name="Begoude B.A."/>
            <person name="Ten Hoopen G.M."/>
            <person name="Coulibaly K."/>
            <person name="Kebe B.I."/>
            <person name="Melnick R.L."/>
            <person name="Guiltinan M.J."/>
            <person name="Tyler B.M."/>
            <person name="Meinhardt L.W."/>
            <person name="Bailey B.A."/>
        </authorList>
    </citation>
    <scope>NUCLEOTIDE SEQUENCE [LARGE SCALE GENOMIC DNA]</scope>
    <source>
        <strain evidence="2">sbr112.9</strain>
    </source>
</reference>
<protein>
    <submittedName>
        <fullName evidence="1">Uncharacterized protein</fullName>
    </submittedName>
</protein>
<dbReference type="Proteomes" id="UP000237271">
    <property type="component" value="Unassembled WGS sequence"/>
</dbReference>
<comment type="caution">
    <text evidence="1">The sequence shown here is derived from an EMBL/GenBank/DDBJ whole genome shotgun (WGS) entry which is preliminary data.</text>
</comment>
<accession>A0A2P4YIF1</accession>
<organism evidence="1 2">
    <name type="scientific">Phytophthora palmivora</name>
    <dbReference type="NCBI Taxonomy" id="4796"/>
    <lineage>
        <taxon>Eukaryota</taxon>
        <taxon>Sar</taxon>
        <taxon>Stramenopiles</taxon>
        <taxon>Oomycota</taxon>
        <taxon>Peronosporomycetes</taxon>
        <taxon>Peronosporales</taxon>
        <taxon>Peronosporaceae</taxon>
        <taxon>Phytophthora</taxon>
    </lineage>
</organism>
<sequence>MVMTAPRHLAKTNGAGMADDVPVRAPTAILVQTVNMVMLQPPTTANTGPLQRVLLPGPTTDTPGAVMVTSTKTEVTDETTDNASTALVQPVALCKQVHDAGKCDALNELTNLLRSKVDKKDLTPELQSLVFGNHLN</sequence>
<name>A0A2P4YIF1_9STRA</name>
<evidence type="ECO:0000313" key="2">
    <source>
        <dbReference type="Proteomes" id="UP000237271"/>
    </source>
</evidence>
<evidence type="ECO:0000313" key="1">
    <source>
        <dbReference type="EMBL" id="POM77553.1"/>
    </source>
</evidence>